<accession>A0ACB9LNA5</accession>
<gene>
    <name evidence="1" type="ORF">MLD38_037843</name>
</gene>
<dbReference type="EMBL" id="CM042890">
    <property type="protein sequence ID" value="KAI4313067.1"/>
    <property type="molecule type" value="Genomic_DNA"/>
</dbReference>
<keyword evidence="2" id="KW-1185">Reference proteome</keyword>
<dbReference type="Proteomes" id="UP001057402">
    <property type="component" value="Chromosome 11"/>
</dbReference>
<reference evidence="2" key="1">
    <citation type="journal article" date="2023" name="Front. Plant Sci.">
        <title>Chromosomal-level genome assembly of Melastoma candidum provides insights into trichome evolution.</title>
        <authorList>
            <person name="Zhong Y."/>
            <person name="Wu W."/>
            <person name="Sun C."/>
            <person name="Zou P."/>
            <person name="Liu Y."/>
            <person name="Dai S."/>
            <person name="Zhou R."/>
        </authorList>
    </citation>
    <scope>NUCLEOTIDE SEQUENCE [LARGE SCALE GENOMIC DNA]</scope>
</reference>
<evidence type="ECO:0000313" key="1">
    <source>
        <dbReference type="EMBL" id="KAI4313067.1"/>
    </source>
</evidence>
<name>A0ACB9LNA5_9MYRT</name>
<organism evidence="1 2">
    <name type="scientific">Melastoma candidum</name>
    <dbReference type="NCBI Taxonomy" id="119954"/>
    <lineage>
        <taxon>Eukaryota</taxon>
        <taxon>Viridiplantae</taxon>
        <taxon>Streptophyta</taxon>
        <taxon>Embryophyta</taxon>
        <taxon>Tracheophyta</taxon>
        <taxon>Spermatophyta</taxon>
        <taxon>Magnoliopsida</taxon>
        <taxon>eudicotyledons</taxon>
        <taxon>Gunneridae</taxon>
        <taxon>Pentapetalae</taxon>
        <taxon>rosids</taxon>
        <taxon>malvids</taxon>
        <taxon>Myrtales</taxon>
        <taxon>Melastomataceae</taxon>
        <taxon>Melastomatoideae</taxon>
        <taxon>Melastomateae</taxon>
        <taxon>Melastoma</taxon>
    </lineage>
</organism>
<evidence type="ECO:0000313" key="2">
    <source>
        <dbReference type="Proteomes" id="UP001057402"/>
    </source>
</evidence>
<protein>
    <submittedName>
        <fullName evidence="1">Uncharacterized protein</fullName>
    </submittedName>
</protein>
<proteinExistence type="predicted"/>
<sequence>MTCFGVIVSPGRAYTLPTAPGAAGRLHLTQVSLDDGSDDRTVTVRVTLGEKVPIIIARLLPRHSESLHLDLRYNLSQEVTFSILGPRKVHLAGYFDGLPDSADSESFGEDIGQSDSYQKSGGDSEYGGSFINDSDPGYSSPSADSTFKANGLPDDKKTMPKEKKSNRRQLRKVHVVESNTDSSETSGGSGTVSVVPDSDDDFEFFGDSLLKRKLRENCSGEGSVQRIISTTQKLTRSSERGNEMAEKSVPDSKGSTVSSPPKQSAKLKDSKKGSTNANSRTPLKNGTIGGVIGPIVVENDLEAGKAASPRPMKAETASESLAKKKKKCVKKLDPNWNNDNEQSLEVVSPEPVTLHSPKNSEEVDLGLKVTKKKKKQLKDELGGTGEPTKEQVTRAPNALDNEKQLAGLKCLAAIKPEPVTLHSPKDSEEVDLGLKVMKKKKQVKGELGGTGEPTKEQASRAPNALDKENQLAGVKCLNAGEPDDDSVLQFNESVKDDGLRSKKGKRKKYEENDAVATQPSIPLSTPTQSMPAKTEDESNKEKKKKKKQREN</sequence>
<comment type="caution">
    <text evidence="1">The sequence shown here is derived from an EMBL/GenBank/DDBJ whole genome shotgun (WGS) entry which is preliminary data.</text>
</comment>